<dbReference type="InterPro" id="IPR027417">
    <property type="entry name" value="P-loop_NTPase"/>
</dbReference>
<evidence type="ECO:0000313" key="4">
    <source>
        <dbReference type="EMBL" id="MFB9230977.1"/>
    </source>
</evidence>
<dbReference type="PROSITE" id="PS50005">
    <property type="entry name" value="TPR"/>
    <property type="match status" value="6"/>
</dbReference>
<dbReference type="SMART" id="SM00028">
    <property type="entry name" value="TPR"/>
    <property type="match status" value="9"/>
</dbReference>
<dbReference type="Proteomes" id="UP001589683">
    <property type="component" value="Unassembled WGS sequence"/>
</dbReference>
<dbReference type="Pfam" id="PF07719">
    <property type="entry name" value="TPR_2"/>
    <property type="match status" value="1"/>
</dbReference>
<keyword evidence="2 3" id="KW-0802">TPR repeat</keyword>
<evidence type="ECO:0000256" key="3">
    <source>
        <dbReference type="PROSITE-ProRule" id="PRU00339"/>
    </source>
</evidence>
<evidence type="ECO:0000256" key="1">
    <source>
        <dbReference type="ARBA" id="ARBA00022737"/>
    </source>
</evidence>
<feature type="repeat" description="TPR" evidence="3">
    <location>
        <begin position="374"/>
        <end position="407"/>
    </location>
</feature>
<dbReference type="Pfam" id="PF14559">
    <property type="entry name" value="TPR_19"/>
    <property type="match status" value="1"/>
</dbReference>
<feature type="repeat" description="TPR" evidence="3">
    <location>
        <begin position="306"/>
        <end position="339"/>
    </location>
</feature>
<dbReference type="PROSITE" id="PS50293">
    <property type="entry name" value="TPR_REGION"/>
    <property type="match status" value="5"/>
</dbReference>
<dbReference type="SMART" id="SM00671">
    <property type="entry name" value="SEL1"/>
    <property type="match status" value="4"/>
</dbReference>
<reference evidence="4 5" key="1">
    <citation type="submission" date="2024-09" db="EMBL/GenBank/DDBJ databases">
        <authorList>
            <person name="Sun Q."/>
            <person name="Mori K."/>
        </authorList>
    </citation>
    <scope>NUCLEOTIDE SEQUENCE [LARGE SCALE GENOMIC DNA]</scope>
    <source>
        <strain evidence="4 5">CECT 8726</strain>
    </source>
</reference>
<dbReference type="InterPro" id="IPR011990">
    <property type="entry name" value="TPR-like_helical_dom_sf"/>
</dbReference>
<organism evidence="4 5">
    <name type="scientific">Pseudohalocynthiibacter aestuariivivens</name>
    <dbReference type="NCBI Taxonomy" id="1591409"/>
    <lineage>
        <taxon>Bacteria</taxon>
        <taxon>Pseudomonadati</taxon>
        <taxon>Pseudomonadota</taxon>
        <taxon>Alphaproteobacteria</taxon>
        <taxon>Rhodobacterales</taxon>
        <taxon>Paracoccaceae</taxon>
        <taxon>Pseudohalocynthiibacter</taxon>
    </lineage>
</organism>
<dbReference type="Gene3D" id="1.25.40.10">
    <property type="entry name" value="Tetratricopeptide repeat domain"/>
    <property type="match status" value="4"/>
</dbReference>
<feature type="repeat" description="TPR" evidence="3">
    <location>
        <begin position="408"/>
        <end position="441"/>
    </location>
</feature>
<evidence type="ECO:0000256" key="2">
    <source>
        <dbReference type="ARBA" id="ARBA00022803"/>
    </source>
</evidence>
<dbReference type="InterPro" id="IPR019734">
    <property type="entry name" value="TPR_rpt"/>
</dbReference>
<accession>A0ABV5JBY8</accession>
<dbReference type="Pfam" id="PF13469">
    <property type="entry name" value="Sulfotransfer_3"/>
    <property type="match status" value="1"/>
</dbReference>
<feature type="repeat" description="TPR" evidence="3">
    <location>
        <begin position="340"/>
        <end position="373"/>
    </location>
</feature>
<dbReference type="EMBL" id="JBHMEA010000009">
    <property type="protein sequence ID" value="MFB9230977.1"/>
    <property type="molecule type" value="Genomic_DNA"/>
</dbReference>
<keyword evidence="1" id="KW-0677">Repeat</keyword>
<dbReference type="PANTHER" id="PTHR44998">
    <property type="match status" value="1"/>
</dbReference>
<protein>
    <submittedName>
        <fullName evidence="4">Tetratricopeptide repeat protein</fullName>
    </submittedName>
</protein>
<proteinExistence type="predicted"/>
<dbReference type="SUPFAM" id="SSF48452">
    <property type="entry name" value="TPR-like"/>
    <property type="match status" value="2"/>
</dbReference>
<dbReference type="RefSeq" id="WP_213890566.1">
    <property type="nucleotide sequence ID" value="NZ_JAGFNU010000012.1"/>
</dbReference>
<feature type="repeat" description="TPR" evidence="3">
    <location>
        <begin position="272"/>
        <end position="305"/>
    </location>
</feature>
<name>A0ABV5JBY8_9RHOB</name>
<dbReference type="InterPro" id="IPR013105">
    <property type="entry name" value="TPR_2"/>
</dbReference>
<evidence type="ECO:0000313" key="5">
    <source>
        <dbReference type="Proteomes" id="UP001589683"/>
    </source>
</evidence>
<dbReference type="PANTHER" id="PTHR44998:SF1">
    <property type="entry name" value="UDP-N-ACETYLGLUCOSAMINE--PEPTIDE N-ACETYLGLUCOSAMINYLTRANSFERASE 110 KDA SUBUNIT"/>
    <property type="match status" value="1"/>
</dbReference>
<dbReference type="SUPFAM" id="SSF52540">
    <property type="entry name" value="P-loop containing nucleoside triphosphate hydrolases"/>
    <property type="match status" value="1"/>
</dbReference>
<comment type="caution">
    <text evidence="4">The sequence shown here is derived from an EMBL/GenBank/DDBJ whole genome shotgun (WGS) entry which is preliminary data.</text>
</comment>
<dbReference type="InterPro" id="IPR006597">
    <property type="entry name" value="Sel1-like"/>
</dbReference>
<dbReference type="Pfam" id="PF13414">
    <property type="entry name" value="TPR_11"/>
    <property type="match status" value="2"/>
</dbReference>
<dbReference type="Gene3D" id="3.40.50.300">
    <property type="entry name" value="P-loop containing nucleotide triphosphate hydrolases"/>
    <property type="match status" value="1"/>
</dbReference>
<feature type="repeat" description="TPR" evidence="3">
    <location>
        <begin position="238"/>
        <end position="271"/>
    </location>
</feature>
<dbReference type="Pfam" id="PF13181">
    <property type="entry name" value="TPR_8"/>
    <property type="match status" value="1"/>
</dbReference>
<gene>
    <name evidence="4" type="ORF">ACFFUT_04150</name>
</gene>
<keyword evidence="5" id="KW-1185">Reference proteome</keyword>
<sequence>MELTIDEALKKGIAAHRSGQVQEANKFYTAVLQSQPKHPGANHNMGILAVGVGKVQEALPFLKTALEANPSIAQYWLSYAAALVKLGRTVEAKGVLDQAKKRGAKGEAFAKLEQRLNQKIENDAGTTSDADNSRQSETNFLDTIELDQAISLAKQKAKEGSAAEAKSIYQDILDKFPDNKKALDGIKTLTGGVVRKGFNNQEPPQDQIQFLINLYSQGQLQQVLLVAMQMLEQYRNSATLYNVLGAANAGLRQFDAAIDSYKQALKIKPDYAEAYSNMGNALRNKGDIDSAIDSYKQALKIKPDYAEAYSNLGNALKNKGDLEAAIESYKQSLKLNPDYAEAYSNMGNAQQDKGDLGVAIDSYKQALKLKPRFAEAYYNMGKVLKEMGDLEAAIDSYKQALKIRPDYAEAHSNMGNALKDLGDPEAAIDSYKQALKVKPDLTEAHNNQCELFEKSNRLDEASQVIAEAKSIFSQMPGDLLFFEALIEFRSKDYEKCFQIIDSIEIDQIFDKRKPAFLKLKAQCFHERQDFKAAFSAFAQMNKLISESLDCKSQNPGVYFDKLADKVSQLKQSTTKPYVKNTFQATWPQPTFLVGFPRSGTTLLDTILRTHSKIDVVEEQPMVNKVKNHLNTASNIVDSENIKYDNVETASRVYFEELEKHLSSKNRPCVIDKLPLNIIEIPLIHQVFPNAKYILALRHPLDSILSCWMQNFRLNPPMANMVELGRIVDFYCLAMSVLEISEERYSLKVHRIRYEDLVNDLQLEVSNLLNFLDLDWEEGLTNYQTTALKRAQINTPSYAQVVQPLYKTASYRWKNYQEHLEKYFDKVEKWITKFGYDL</sequence>